<reference evidence="1" key="2">
    <citation type="submission" date="2021-03" db="UniProtKB">
        <authorList>
            <consortium name="EnsemblPlants"/>
        </authorList>
    </citation>
    <scope>IDENTIFICATION</scope>
</reference>
<protein>
    <submittedName>
        <fullName evidence="1">Uncharacterized protein</fullName>
    </submittedName>
</protein>
<reference evidence="1" key="1">
    <citation type="submission" date="2018-11" db="EMBL/GenBank/DDBJ databases">
        <authorList>
            <person name="Grassa J C."/>
        </authorList>
    </citation>
    <scope>NUCLEOTIDE SEQUENCE [LARGE SCALE GENOMIC DNA]</scope>
</reference>
<organism evidence="1 2">
    <name type="scientific">Cannabis sativa</name>
    <name type="common">Hemp</name>
    <name type="synonym">Marijuana</name>
    <dbReference type="NCBI Taxonomy" id="3483"/>
    <lineage>
        <taxon>Eukaryota</taxon>
        <taxon>Viridiplantae</taxon>
        <taxon>Streptophyta</taxon>
        <taxon>Embryophyta</taxon>
        <taxon>Tracheophyta</taxon>
        <taxon>Spermatophyta</taxon>
        <taxon>Magnoliopsida</taxon>
        <taxon>eudicotyledons</taxon>
        <taxon>Gunneridae</taxon>
        <taxon>Pentapetalae</taxon>
        <taxon>rosids</taxon>
        <taxon>fabids</taxon>
        <taxon>Rosales</taxon>
        <taxon>Cannabaceae</taxon>
        <taxon>Cannabis</taxon>
    </lineage>
</organism>
<evidence type="ECO:0000313" key="1">
    <source>
        <dbReference type="EnsemblPlants" id="cds.evm.model.09.1602"/>
    </source>
</evidence>
<dbReference type="EnsemblPlants" id="evm.model.09.1602">
    <property type="protein sequence ID" value="cds.evm.model.09.1602"/>
    <property type="gene ID" value="evm.TU.09.1602"/>
</dbReference>
<dbReference type="EMBL" id="UZAU01000772">
    <property type="status" value="NOT_ANNOTATED_CDS"/>
    <property type="molecule type" value="Genomic_DNA"/>
</dbReference>
<proteinExistence type="predicted"/>
<keyword evidence="2" id="KW-1185">Reference proteome</keyword>
<dbReference type="Proteomes" id="UP000596661">
    <property type="component" value="Chromosome 9"/>
</dbReference>
<accession>A0A803QEZ1</accession>
<sequence length="248" mass="29333">MIFSRLLDPQDSHEDYYYTNSQIFLHQLHNLLPLRKAKTNDEFLLVMQEIRSSWIKNAKIRDRKIKKLARALKVGINSYDDDHEGVEKNKWTMIDVMKKMYGFANREKAKNEENIIRKLKEVELSTLCLSTYCELLSPEIDEILRRKKSNLGEFLKLMNGIKNSSELDVEIEEANRELLWWLYYVEREIFLLVNDLTFVNNKCPLIGLTRKLKELKQQEQGKVPKNSLEFNIARPFNQNHSELPQADA</sequence>
<dbReference type="AlphaFoldDB" id="A0A803QEZ1"/>
<name>A0A803QEZ1_CANSA</name>
<evidence type="ECO:0000313" key="2">
    <source>
        <dbReference type="Proteomes" id="UP000596661"/>
    </source>
</evidence>
<dbReference type="Gramene" id="evm.model.09.1602">
    <property type="protein sequence ID" value="cds.evm.model.09.1602"/>
    <property type="gene ID" value="evm.TU.09.1602"/>
</dbReference>